<dbReference type="Gene3D" id="1.10.390.10">
    <property type="entry name" value="Neutral Protease Domain 2"/>
    <property type="match status" value="1"/>
</dbReference>
<dbReference type="PRINTS" id="PR00756">
    <property type="entry name" value="ALADIPTASE"/>
</dbReference>
<sequence>MSHLDNPFRLPRTVVPSRYEVSLTPDLDAASFTGSVLISAQATTAVSEIVVNAIELDIASVTVNGANATFTLHEESERLIISANVAQGPCDIAIVFTGILNDKLRGFYRSTFTDDSGIVRTIATTQMQSTDCRRAFPCFDEPDFKAVFAIDLTIKSDFLAVSNSKEFRRESLTNGLTRIWFADTMIMSTYLVAFVVGPLEASATEMVGDIEVRIIHVPGKSHLTEFGMRAGTFALDWFQTYYGVPYPGDKVDLLALPDFASGAMENVGCITFREVLLLVDPETSTQVEQELVALVVAHELAHMWFGDLVTMRWWNGIWLNEAFATFMEYAACDAFMPQWQLWTSFGLDRSAAFDVDSLHSTRTIEFPVNSPADADGMFDVLTYQKGGAILRMLEQYIGPDRFRAGVSHYLKTHAFGNTETNDLWDAIEHVVSTDGGPVVPVRRLMDSWIWQAGYPLISVRIDGTDLVLSQRQFSFDNNPDATLWVVPIHLRIGNTSSKVLLETDEIRIPLSDTSATIVVNANGPGFFRVEYSADLLLRITGTTLSSLDTLERYNLVDDAWNAVVAGAMNSDAYIAFLKGFTDEKDLAVWQTISASLKSLSRIVPTESEPAFTSFVTQLVSPALARLGWTPVKGEEDLVAKLRGLLVQQLAIYGKNTDAQRQCRDILFNNTITEPELVAAATNVVAATGDAGDYDWFLGRYRDPSTPQEQIRMLYALAEFDNAELIARTCEFALTSEVKTQNAPFLLNRCIANRKHGEQAWSFVRQNWQHANDVFPGNTIIRMASATATLNSDTMEADIQSFFSEHPIAQAGKMLDQVLERQRVNTDLRRREADIVSQALKA</sequence>
<dbReference type="Pfam" id="PF17900">
    <property type="entry name" value="Peptidase_M1_N"/>
    <property type="match status" value="1"/>
</dbReference>
<dbReference type="InterPro" id="IPR001930">
    <property type="entry name" value="Peptidase_M1"/>
</dbReference>
<proteinExistence type="inferred from homology"/>
<gene>
    <name evidence="12" type="ORF">UFOPK4179_00065</name>
</gene>
<keyword evidence="7" id="KW-0862">Zinc</keyword>
<comment type="cofactor">
    <cofactor evidence="1">
        <name>Zn(2+)</name>
        <dbReference type="ChEBI" id="CHEBI:29105"/>
    </cofactor>
</comment>
<dbReference type="Pfam" id="PF01433">
    <property type="entry name" value="Peptidase_M1"/>
    <property type="match status" value="1"/>
</dbReference>
<dbReference type="InterPro" id="IPR027268">
    <property type="entry name" value="Peptidase_M4/M1_CTD_sf"/>
</dbReference>
<evidence type="ECO:0000256" key="7">
    <source>
        <dbReference type="ARBA" id="ARBA00022833"/>
    </source>
</evidence>
<keyword evidence="8" id="KW-0482">Metalloprotease</keyword>
<dbReference type="GO" id="GO:0042277">
    <property type="term" value="F:peptide binding"/>
    <property type="evidence" value="ECO:0007669"/>
    <property type="project" value="TreeGrafter"/>
</dbReference>
<dbReference type="GO" id="GO:0008270">
    <property type="term" value="F:zinc ion binding"/>
    <property type="evidence" value="ECO:0007669"/>
    <property type="project" value="InterPro"/>
</dbReference>
<dbReference type="GO" id="GO:0005615">
    <property type="term" value="C:extracellular space"/>
    <property type="evidence" value="ECO:0007669"/>
    <property type="project" value="TreeGrafter"/>
</dbReference>
<dbReference type="InterPro" id="IPR014782">
    <property type="entry name" value="Peptidase_M1_dom"/>
</dbReference>
<dbReference type="CDD" id="cd09601">
    <property type="entry name" value="M1_APN-Q_like"/>
    <property type="match status" value="1"/>
</dbReference>
<comment type="similarity">
    <text evidence="2">Belongs to the peptidase M1 family.</text>
</comment>
<dbReference type="InterPro" id="IPR024571">
    <property type="entry name" value="ERAP1-like_C_dom"/>
</dbReference>
<evidence type="ECO:0000259" key="10">
    <source>
        <dbReference type="Pfam" id="PF11838"/>
    </source>
</evidence>
<dbReference type="Pfam" id="PF11838">
    <property type="entry name" value="ERAP1_C"/>
    <property type="match status" value="1"/>
</dbReference>
<evidence type="ECO:0000256" key="4">
    <source>
        <dbReference type="ARBA" id="ARBA00022670"/>
    </source>
</evidence>
<dbReference type="FunFam" id="1.10.390.10:FF:000006">
    <property type="entry name" value="Puromycin-sensitive aminopeptidase"/>
    <property type="match status" value="1"/>
</dbReference>
<dbReference type="Gene3D" id="2.60.40.1730">
    <property type="entry name" value="tricorn interacting facor f3 domain"/>
    <property type="match status" value="1"/>
</dbReference>
<evidence type="ECO:0000256" key="3">
    <source>
        <dbReference type="ARBA" id="ARBA00022438"/>
    </source>
</evidence>
<dbReference type="Gene3D" id="1.25.50.20">
    <property type="match status" value="1"/>
</dbReference>
<feature type="domain" description="Aminopeptidase N-like N-terminal" evidence="11">
    <location>
        <begin position="15"/>
        <end position="191"/>
    </location>
</feature>
<dbReference type="GO" id="GO:0043171">
    <property type="term" value="P:peptide catabolic process"/>
    <property type="evidence" value="ECO:0007669"/>
    <property type="project" value="TreeGrafter"/>
</dbReference>
<feature type="domain" description="ERAP1-like C-terminal" evidence="10">
    <location>
        <begin position="517"/>
        <end position="822"/>
    </location>
</feature>
<evidence type="ECO:0000313" key="12">
    <source>
        <dbReference type="EMBL" id="CAB4367284.1"/>
    </source>
</evidence>
<evidence type="ECO:0000256" key="8">
    <source>
        <dbReference type="ARBA" id="ARBA00023049"/>
    </source>
</evidence>
<dbReference type="InterPro" id="IPR034016">
    <property type="entry name" value="M1_APN-typ"/>
</dbReference>
<dbReference type="InterPro" id="IPR042097">
    <property type="entry name" value="Aminopeptidase_N-like_N_sf"/>
</dbReference>
<dbReference type="GO" id="GO:0070006">
    <property type="term" value="F:metalloaminopeptidase activity"/>
    <property type="evidence" value="ECO:0007669"/>
    <property type="project" value="TreeGrafter"/>
</dbReference>
<protein>
    <submittedName>
        <fullName evidence="12">Unannotated protein</fullName>
    </submittedName>
</protein>
<dbReference type="GO" id="GO:0006508">
    <property type="term" value="P:proteolysis"/>
    <property type="evidence" value="ECO:0007669"/>
    <property type="project" value="UniProtKB-KW"/>
</dbReference>
<keyword evidence="6" id="KW-0378">Hydrolase</keyword>
<dbReference type="GO" id="GO:0016020">
    <property type="term" value="C:membrane"/>
    <property type="evidence" value="ECO:0007669"/>
    <property type="project" value="TreeGrafter"/>
</dbReference>
<keyword evidence="4" id="KW-0645">Protease</keyword>
<keyword evidence="5" id="KW-0479">Metal-binding</keyword>
<dbReference type="SUPFAM" id="SSF63737">
    <property type="entry name" value="Leukotriene A4 hydrolase N-terminal domain"/>
    <property type="match status" value="1"/>
</dbReference>
<evidence type="ECO:0000259" key="9">
    <source>
        <dbReference type="Pfam" id="PF01433"/>
    </source>
</evidence>
<keyword evidence="3" id="KW-0031">Aminopeptidase</keyword>
<dbReference type="InterPro" id="IPR045357">
    <property type="entry name" value="Aminopeptidase_N-like_N"/>
</dbReference>
<dbReference type="GO" id="GO:0005737">
    <property type="term" value="C:cytoplasm"/>
    <property type="evidence" value="ECO:0007669"/>
    <property type="project" value="TreeGrafter"/>
</dbReference>
<evidence type="ECO:0000256" key="5">
    <source>
        <dbReference type="ARBA" id="ARBA00022723"/>
    </source>
</evidence>
<accession>A0A6J6AF72</accession>
<feature type="domain" description="Peptidase M1 membrane alanine aminopeptidase" evidence="9">
    <location>
        <begin position="232"/>
        <end position="448"/>
    </location>
</feature>
<evidence type="ECO:0000256" key="1">
    <source>
        <dbReference type="ARBA" id="ARBA00001947"/>
    </source>
</evidence>
<evidence type="ECO:0000259" key="11">
    <source>
        <dbReference type="Pfam" id="PF17900"/>
    </source>
</evidence>
<dbReference type="Gene3D" id="2.60.40.1910">
    <property type="match status" value="1"/>
</dbReference>
<reference evidence="12" key="1">
    <citation type="submission" date="2020-05" db="EMBL/GenBank/DDBJ databases">
        <authorList>
            <person name="Chiriac C."/>
            <person name="Salcher M."/>
            <person name="Ghai R."/>
            <person name="Kavagutti S V."/>
        </authorList>
    </citation>
    <scope>NUCLEOTIDE SEQUENCE</scope>
</reference>
<organism evidence="12">
    <name type="scientific">freshwater metagenome</name>
    <dbReference type="NCBI Taxonomy" id="449393"/>
    <lineage>
        <taxon>unclassified sequences</taxon>
        <taxon>metagenomes</taxon>
        <taxon>ecological metagenomes</taxon>
    </lineage>
</organism>
<dbReference type="EMBL" id="CAETWZ010000003">
    <property type="protein sequence ID" value="CAB4367284.1"/>
    <property type="molecule type" value="Genomic_DNA"/>
</dbReference>
<dbReference type="PANTHER" id="PTHR11533:SF174">
    <property type="entry name" value="PUROMYCIN-SENSITIVE AMINOPEPTIDASE-RELATED"/>
    <property type="match status" value="1"/>
</dbReference>
<evidence type="ECO:0000256" key="6">
    <source>
        <dbReference type="ARBA" id="ARBA00022801"/>
    </source>
</evidence>
<dbReference type="InterPro" id="IPR050344">
    <property type="entry name" value="Peptidase_M1_aminopeptidases"/>
</dbReference>
<name>A0A6J6AF72_9ZZZZ</name>
<evidence type="ECO:0000256" key="2">
    <source>
        <dbReference type="ARBA" id="ARBA00010136"/>
    </source>
</evidence>
<dbReference type="PANTHER" id="PTHR11533">
    <property type="entry name" value="PROTEASE M1 ZINC METALLOPROTEASE"/>
    <property type="match status" value="1"/>
</dbReference>
<dbReference type="AlphaFoldDB" id="A0A6J6AF72"/>
<dbReference type="SUPFAM" id="SSF55486">
    <property type="entry name" value="Metalloproteases ('zincins'), catalytic domain"/>
    <property type="match status" value="1"/>
</dbReference>